<dbReference type="InterPro" id="IPR036291">
    <property type="entry name" value="NAD(P)-bd_dom_sf"/>
</dbReference>
<dbReference type="RefSeq" id="WP_342628692.1">
    <property type="nucleotide sequence ID" value="NZ_CP152276.1"/>
</dbReference>
<sequence length="295" mass="30439">MTGTSMPPPGWRPIGGATLLAGVIGWPVAHSRSPLLHNFWLARHGIDGAYVPLPVRPGDFAAAARGLGAAGFRGANVTIPHKEAAFAIADDLHRSARRSGSVNTLVFGVDGRIAARSTDGDGFVASLQGKGVDVDRGPVLLLGAGGGARAIAASLLDRGIAVSIANRTRARAESLAEALGSEGGRIAVIDWERWADSLADHALLVNTTSLGMHGGPDGPFMPDLSAAAPDLVVSDIVYVPRRTPLLCAAAARGLTAVEGAGMLLHQARLSFHAWFGVDPVVDAEIEALLDADLAR</sequence>
<organism evidence="11 12">
    <name type="scientific">Nguyenibacter vanlangensis</name>
    <dbReference type="NCBI Taxonomy" id="1216886"/>
    <lineage>
        <taxon>Bacteria</taxon>
        <taxon>Pseudomonadati</taxon>
        <taxon>Pseudomonadota</taxon>
        <taxon>Alphaproteobacteria</taxon>
        <taxon>Acetobacterales</taxon>
        <taxon>Acetobacteraceae</taxon>
        <taxon>Nguyenibacter</taxon>
    </lineage>
</organism>
<feature type="binding site" evidence="8">
    <location>
        <position position="266"/>
    </location>
    <ligand>
        <name>shikimate</name>
        <dbReference type="ChEBI" id="CHEBI:36208"/>
    </ligand>
</feature>
<keyword evidence="5 8" id="KW-0560">Oxidoreductase</keyword>
<comment type="caution">
    <text evidence="8">Lacks conserved residue(s) required for the propagation of feature annotation.</text>
</comment>
<feature type="domain" description="Shikimate dehydrogenase substrate binding N-terminal" evidence="10">
    <location>
        <begin position="23"/>
        <end position="105"/>
    </location>
</feature>
<gene>
    <name evidence="8" type="primary">aroE</name>
    <name evidence="11" type="ORF">AAC691_01290</name>
</gene>
<comment type="catalytic activity">
    <reaction evidence="7 8">
        <text>shikimate + NADP(+) = 3-dehydroshikimate + NADPH + H(+)</text>
        <dbReference type="Rhea" id="RHEA:17737"/>
        <dbReference type="ChEBI" id="CHEBI:15378"/>
        <dbReference type="ChEBI" id="CHEBI:16630"/>
        <dbReference type="ChEBI" id="CHEBI:36208"/>
        <dbReference type="ChEBI" id="CHEBI:57783"/>
        <dbReference type="ChEBI" id="CHEBI:58349"/>
        <dbReference type="EC" id="1.1.1.25"/>
    </reaction>
</comment>
<dbReference type="NCBIfam" id="TIGR00507">
    <property type="entry name" value="aroE"/>
    <property type="match status" value="1"/>
</dbReference>
<comment type="function">
    <text evidence="8">Involved in the biosynthesis of the chorismate, which leads to the biosynthesis of aromatic amino acids. Catalyzes the reversible NADPH linked reduction of 3-dehydroshikimate (DHSA) to yield shikimate (SA).</text>
</comment>
<dbReference type="Pfam" id="PF01488">
    <property type="entry name" value="Shikimate_DH"/>
    <property type="match status" value="1"/>
</dbReference>
<evidence type="ECO:0000256" key="3">
    <source>
        <dbReference type="ARBA" id="ARBA00022605"/>
    </source>
</evidence>
<reference evidence="11 12" key="1">
    <citation type="submission" date="2024-04" db="EMBL/GenBank/DDBJ databases">
        <title>Complete genome sequence of Nguyenibacter vanlangesis HBCM-1154, a strain capable of nitrogen fixation, IAA production, and phosphorus solubilization isolated from sugarcane soil.</title>
        <authorList>
            <person name="MY HANH P."/>
        </authorList>
    </citation>
    <scope>NUCLEOTIDE SEQUENCE [LARGE SCALE GENOMIC DNA]</scope>
    <source>
        <strain evidence="11 12">HBCM 1154</strain>
    </source>
</reference>
<evidence type="ECO:0000256" key="5">
    <source>
        <dbReference type="ARBA" id="ARBA00023002"/>
    </source>
</evidence>
<feature type="binding site" evidence="8">
    <location>
        <begin position="31"/>
        <end position="33"/>
    </location>
    <ligand>
        <name>shikimate</name>
        <dbReference type="ChEBI" id="CHEBI:36208"/>
    </ligand>
</feature>
<feature type="binding site" evidence="8">
    <location>
        <position position="259"/>
    </location>
    <ligand>
        <name>NADP(+)</name>
        <dbReference type="ChEBI" id="CHEBI:58349"/>
    </ligand>
</feature>
<dbReference type="NCBIfam" id="NF001312">
    <property type="entry name" value="PRK00258.1-4"/>
    <property type="match status" value="1"/>
</dbReference>
<dbReference type="InterPro" id="IPR006151">
    <property type="entry name" value="Shikm_DH/Glu-tRNA_Rdtase"/>
</dbReference>
<evidence type="ECO:0000313" key="11">
    <source>
        <dbReference type="EMBL" id="XAE43141.1"/>
    </source>
</evidence>
<proteinExistence type="inferred from homology"/>
<dbReference type="Gene3D" id="3.40.50.720">
    <property type="entry name" value="NAD(P)-binding Rossmann-like Domain"/>
    <property type="match status" value="1"/>
</dbReference>
<evidence type="ECO:0000256" key="7">
    <source>
        <dbReference type="ARBA" id="ARBA00049442"/>
    </source>
</evidence>
<feature type="binding site" evidence="8">
    <location>
        <position position="238"/>
    </location>
    <ligand>
        <name>shikimate</name>
        <dbReference type="ChEBI" id="CHEBI:36208"/>
    </ligand>
</feature>
<evidence type="ECO:0000256" key="8">
    <source>
        <dbReference type="HAMAP-Rule" id="MF_00222"/>
    </source>
</evidence>
<dbReference type="GO" id="GO:0004764">
    <property type="term" value="F:shikimate 3-dehydrogenase (NADP+) activity"/>
    <property type="evidence" value="ECO:0007669"/>
    <property type="project" value="UniProtKB-EC"/>
</dbReference>
<feature type="binding site" evidence="8">
    <location>
        <position position="236"/>
    </location>
    <ligand>
        <name>NADP(+)</name>
        <dbReference type="ChEBI" id="CHEBI:58349"/>
    </ligand>
</feature>
<evidence type="ECO:0000313" key="12">
    <source>
        <dbReference type="Proteomes" id="UP001449795"/>
    </source>
</evidence>
<dbReference type="EC" id="1.1.1.25" evidence="2 8"/>
<feature type="binding site" evidence="8">
    <location>
        <begin position="166"/>
        <end position="171"/>
    </location>
    <ligand>
        <name>NADP(+)</name>
        <dbReference type="ChEBI" id="CHEBI:58349"/>
    </ligand>
</feature>
<accession>A0ABZ3D6I7</accession>
<comment type="pathway">
    <text evidence="1 8">Metabolic intermediate biosynthesis; chorismate biosynthesis; chorismate from D-erythrose 4-phosphate and phosphoenolpyruvate: step 4/7.</text>
</comment>
<dbReference type="InterPro" id="IPR022893">
    <property type="entry name" value="Shikimate_DH_fam"/>
</dbReference>
<evidence type="ECO:0000259" key="10">
    <source>
        <dbReference type="Pfam" id="PF08501"/>
    </source>
</evidence>
<dbReference type="EMBL" id="CP152276">
    <property type="protein sequence ID" value="XAE43141.1"/>
    <property type="molecule type" value="Genomic_DNA"/>
</dbReference>
<keyword evidence="12" id="KW-1185">Reference proteome</keyword>
<feature type="binding site" evidence="8">
    <location>
        <position position="103"/>
    </location>
    <ligand>
        <name>shikimate</name>
        <dbReference type="ChEBI" id="CHEBI:36208"/>
    </ligand>
</feature>
<feature type="domain" description="Quinate/shikimate 5-dehydrogenase/glutamyl-tRNA reductase" evidence="9">
    <location>
        <begin position="135"/>
        <end position="198"/>
    </location>
</feature>
<dbReference type="PANTHER" id="PTHR21089">
    <property type="entry name" value="SHIKIMATE DEHYDROGENASE"/>
    <property type="match status" value="1"/>
</dbReference>
<evidence type="ECO:0000256" key="6">
    <source>
        <dbReference type="ARBA" id="ARBA00023141"/>
    </source>
</evidence>
<evidence type="ECO:0000256" key="1">
    <source>
        <dbReference type="ARBA" id="ARBA00004871"/>
    </source>
</evidence>
<dbReference type="Pfam" id="PF08501">
    <property type="entry name" value="Shikimate_dh_N"/>
    <property type="match status" value="1"/>
</dbReference>
<feature type="binding site" evidence="8">
    <location>
        <position position="119"/>
    </location>
    <ligand>
        <name>shikimate</name>
        <dbReference type="ChEBI" id="CHEBI:36208"/>
    </ligand>
</feature>
<dbReference type="SUPFAM" id="SSF53223">
    <property type="entry name" value="Aminoacid dehydrogenase-like, N-terminal domain"/>
    <property type="match status" value="1"/>
</dbReference>
<keyword evidence="4 8" id="KW-0521">NADP</keyword>
<dbReference type="InterPro" id="IPR011342">
    <property type="entry name" value="Shikimate_DH"/>
</dbReference>
<dbReference type="Proteomes" id="UP001449795">
    <property type="component" value="Chromosome"/>
</dbReference>
<dbReference type="CDD" id="cd01065">
    <property type="entry name" value="NAD_bind_Shikimate_DH"/>
    <property type="match status" value="1"/>
</dbReference>
<dbReference type="PANTHER" id="PTHR21089:SF1">
    <property type="entry name" value="BIFUNCTIONAL 3-DEHYDROQUINATE DEHYDRATASE_SHIKIMATE DEHYDROGENASE, CHLOROPLASTIC"/>
    <property type="match status" value="1"/>
</dbReference>
<dbReference type="InterPro" id="IPR013708">
    <property type="entry name" value="Shikimate_DH-bd_N"/>
</dbReference>
<evidence type="ECO:0000256" key="4">
    <source>
        <dbReference type="ARBA" id="ARBA00022857"/>
    </source>
</evidence>
<comment type="subunit">
    <text evidence="8">Homodimer.</text>
</comment>
<comment type="similarity">
    <text evidence="8">Belongs to the shikimate dehydrogenase family.</text>
</comment>
<keyword evidence="3 8" id="KW-0028">Amino-acid biosynthesis</keyword>
<evidence type="ECO:0000256" key="2">
    <source>
        <dbReference type="ARBA" id="ARBA00012962"/>
    </source>
</evidence>
<evidence type="ECO:0000259" key="9">
    <source>
        <dbReference type="Pfam" id="PF01488"/>
    </source>
</evidence>
<name>A0ABZ3D6I7_9PROT</name>
<dbReference type="SUPFAM" id="SSF51735">
    <property type="entry name" value="NAD(P)-binding Rossmann-fold domains"/>
    <property type="match status" value="1"/>
</dbReference>
<dbReference type="Gene3D" id="3.40.50.10860">
    <property type="entry name" value="Leucine Dehydrogenase, chain A, domain 1"/>
    <property type="match status" value="1"/>
</dbReference>
<feature type="binding site" evidence="8">
    <location>
        <position position="78"/>
    </location>
    <ligand>
        <name>shikimate</name>
        <dbReference type="ChEBI" id="CHEBI:36208"/>
    </ligand>
</feature>
<dbReference type="InterPro" id="IPR046346">
    <property type="entry name" value="Aminoacid_DH-like_N_sf"/>
</dbReference>
<keyword evidence="6 8" id="KW-0057">Aromatic amino acid biosynthesis</keyword>
<dbReference type="HAMAP" id="MF_00222">
    <property type="entry name" value="Shikimate_DH_AroE"/>
    <property type="match status" value="1"/>
</dbReference>
<feature type="active site" description="Proton acceptor" evidence="8">
    <location>
        <position position="82"/>
    </location>
</feature>
<protein>
    <recommendedName>
        <fullName evidence="2 8">Shikimate dehydrogenase (NADP(+))</fullName>
        <shortName evidence="8">SDH</shortName>
        <ecNumber evidence="2 8">1.1.1.25</ecNumber>
    </recommendedName>
</protein>